<feature type="transmembrane region" description="Helical" evidence="1">
    <location>
        <begin position="51"/>
        <end position="72"/>
    </location>
</feature>
<organism evidence="2 3">
    <name type="scientific">Belliella aquatica</name>
    <dbReference type="NCBI Taxonomy" id="1323734"/>
    <lineage>
        <taxon>Bacteria</taxon>
        <taxon>Pseudomonadati</taxon>
        <taxon>Bacteroidota</taxon>
        <taxon>Cytophagia</taxon>
        <taxon>Cytophagales</taxon>
        <taxon>Cyclobacteriaceae</taxon>
        <taxon>Belliella</taxon>
    </lineage>
</organism>
<keyword evidence="1" id="KW-0812">Transmembrane</keyword>
<dbReference type="Proteomes" id="UP000635885">
    <property type="component" value="Unassembled WGS sequence"/>
</dbReference>
<keyword evidence="1" id="KW-0472">Membrane</keyword>
<dbReference type="RefSeq" id="WP_188441526.1">
    <property type="nucleotide sequence ID" value="NZ_BMFD01000004.1"/>
</dbReference>
<evidence type="ECO:0000313" key="3">
    <source>
        <dbReference type="Proteomes" id="UP000635885"/>
    </source>
</evidence>
<proteinExistence type="predicted"/>
<comment type="caution">
    <text evidence="2">The sequence shown here is derived from an EMBL/GenBank/DDBJ whole genome shotgun (WGS) entry which is preliminary data.</text>
</comment>
<dbReference type="EMBL" id="BMFD01000004">
    <property type="protein sequence ID" value="GGC37872.1"/>
    <property type="molecule type" value="Genomic_DNA"/>
</dbReference>
<evidence type="ECO:0000256" key="1">
    <source>
        <dbReference type="SAM" id="Phobius"/>
    </source>
</evidence>
<keyword evidence="1" id="KW-1133">Transmembrane helix</keyword>
<protein>
    <submittedName>
        <fullName evidence="2">Uncharacterized protein</fullName>
    </submittedName>
</protein>
<accession>A0ABQ1MED3</accession>
<reference evidence="3" key="1">
    <citation type="journal article" date="2019" name="Int. J. Syst. Evol. Microbiol.">
        <title>The Global Catalogue of Microorganisms (GCM) 10K type strain sequencing project: providing services to taxonomists for standard genome sequencing and annotation.</title>
        <authorList>
            <consortium name="The Broad Institute Genomics Platform"/>
            <consortium name="The Broad Institute Genome Sequencing Center for Infectious Disease"/>
            <person name="Wu L."/>
            <person name="Ma J."/>
        </authorList>
    </citation>
    <scope>NUCLEOTIDE SEQUENCE [LARGE SCALE GENOMIC DNA]</scope>
    <source>
        <strain evidence="3">CGMCC 1.12479</strain>
    </source>
</reference>
<keyword evidence="3" id="KW-1185">Reference proteome</keyword>
<sequence length="84" mass="9770">MFKIIKELTLLFLFAYAAIWISYAVLSVIQLRSASPTMTTIDELYLVQLAIFIWFLVLISLYVLRLLVFIVFKRLNPEVDGENP</sequence>
<evidence type="ECO:0000313" key="2">
    <source>
        <dbReference type="EMBL" id="GGC37872.1"/>
    </source>
</evidence>
<gene>
    <name evidence="2" type="ORF">GCM10010993_15970</name>
</gene>
<name>A0ABQ1MED3_9BACT</name>